<evidence type="ECO:0000313" key="5">
    <source>
        <dbReference type="WBParaSite" id="MBELARI_LOCUS11649"/>
    </source>
</evidence>
<dbReference type="InterPro" id="IPR000237">
    <property type="entry name" value="GRIP_dom"/>
</dbReference>
<dbReference type="SMART" id="SM00755">
    <property type="entry name" value="Grip"/>
    <property type="match status" value="1"/>
</dbReference>
<dbReference type="InterPro" id="IPR032023">
    <property type="entry name" value="GCC2_Rab_bind"/>
</dbReference>
<dbReference type="Pfam" id="PF16704">
    <property type="entry name" value="Rab_bind"/>
    <property type="match status" value="1"/>
</dbReference>
<dbReference type="Pfam" id="PF01465">
    <property type="entry name" value="GRIP"/>
    <property type="match status" value="1"/>
</dbReference>
<feature type="coiled-coil region" evidence="1">
    <location>
        <begin position="272"/>
        <end position="359"/>
    </location>
</feature>
<sequence>MATKLQSMEKDDLIKVLKKTLEQQKHLKEQLAQATKEKEDALSQLSATTSNETALKSPKQENGFSNHEVDELRAELKAEYEAKLSREKGLTSEASSSLKAMSIELADYDKQIKSFKEEKSSMATKLETALKEHDELSKSLTTCQEELKNSNQFNVDLEKALEIAKREAEDLRLQKREVETSKMELMQTKIHEDSHSVKQVLDLTNELSQTSLHIDMLKASLASVKAQRDSLASETQVLSEKLTLAQEEHTKYIAKTKLMYNDTWKNRIPSTYDNLNQEIGVLKQELQGKDVEIERIQNEATMRAEESMRWSEKVSRAEREAEKWKAEAEANISSLTRAMDDLRELRSRYETALSDEQNRGAQALERQKRDHEGVLDKIISDRKLDSSRFEQVEHKLKSEIDGLRRERDELQKQLDNVNKMMPTSSTPAPSTPSMQNRSVEKEPVHQTYSSRSIGSPTFAGSEPIPEASLHDVLFGDHMNDTIEGSIYGGDEYPIATVSQLKETLKVAEQQNTTLRELLAESEGNNELFADQVSLLKEEIRRTQRNNERENHINNTEYIKNIIFQFMRPEKVSGERRQLLQILRTMLQLNDEEYKVMFDMTTEAAPLDSPSTSGVSSLSSFFHRWNGL</sequence>
<dbReference type="PROSITE" id="PS50913">
    <property type="entry name" value="GRIP"/>
    <property type="match status" value="1"/>
</dbReference>
<keyword evidence="4" id="KW-1185">Reference proteome</keyword>
<feature type="compositionally biased region" description="Polar residues" evidence="2">
    <location>
        <begin position="43"/>
        <end position="65"/>
    </location>
</feature>
<protein>
    <submittedName>
        <fullName evidence="5">GRIP domain-containing protein</fullName>
    </submittedName>
</protein>
<feature type="region of interest" description="Disordered" evidence="2">
    <location>
        <begin position="418"/>
        <end position="455"/>
    </location>
</feature>
<name>A0AAF3ECF8_9BILA</name>
<feature type="compositionally biased region" description="Basic and acidic residues" evidence="2">
    <location>
        <begin position="30"/>
        <end position="41"/>
    </location>
</feature>
<evidence type="ECO:0000256" key="1">
    <source>
        <dbReference type="SAM" id="Coils"/>
    </source>
</evidence>
<reference evidence="5" key="1">
    <citation type="submission" date="2024-02" db="UniProtKB">
        <authorList>
            <consortium name="WormBaseParasite"/>
        </authorList>
    </citation>
    <scope>IDENTIFICATION</scope>
</reference>
<dbReference type="AlphaFoldDB" id="A0AAF3ECF8"/>
<feature type="coiled-coil region" evidence="1">
    <location>
        <begin position="98"/>
        <end position="188"/>
    </location>
</feature>
<accession>A0AAF3ECF8</accession>
<evidence type="ECO:0000259" key="3">
    <source>
        <dbReference type="PROSITE" id="PS50913"/>
    </source>
</evidence>
<dbReference type="Proteomes" id="UP000887575">
    <property type="component" value="Unassembled WGS sequence"/>
</dbReference>
<feature type="domain" description="GRIP" evidence="3">
    <location>
        <begin position="548"/>
        <end position="599"/>
    </location>
</feature>
<dbReference type="WBParaSite" id="MBELARI_LOCUS11649">
    <property type="protein sequence ID" value="MBELARI_LOCUS11649"/>
    <property type="gene ID" value="MBELARI_LOCUS11649"/>
</dbReference>
<proteinExistence type="predicted"/>
<evidence type="ECO:0000256" key="2">
    <source>
        <dbReference type="SAM" id="MobiDB-lite"/>
    </source>
</evidence>
<feature type="compositionally biased region" description="Polar residues" evidence="2">
    <location>
        <begin position="446"/>
        <end position="455"/>
    </location>
</feature>
<feature type="coiled-coil region" evidence="1">
    <location>
        <begin position="497"/>
        <end position="545"/>
    </location>
</feature>
<keyword evidence="1" id="KW-0175">Coiled coil</keyword>
<feature type="compositionally biased region" description="Low complexity" evidence="2">
    <location>
        <begin position="420"/>
        <end position="434"/>
    </location>
</feature>
<organism evidence="4 5">
    <name type="scientific">Mesorhabditis belari</name>
    <dbReference type="NCBI Taxonomy" id="2138241"/>
    <lineage>
        <taxon>Eukaryota</taxon>
        <taxon>Metazoa</taxon>
        <taxon>Ecdysozoa</taxon>
        <taxon>Nematoda</taxon>
        <taxon>Chromadorea</taxon>
        <taxon>Rhabditida</taxon>
        <taxon>Rhabditina</taxon>
        <taxon>Rhabditomorpha</taxon>
        <taxon>Rhabditoidea</taxon>
        <taxon>Rhabditidae</taxon>
        <taxon>Mesorhabditinae</taxon>
        <taxon>Mesorhabditis</taxon>
    </lineage>
</organism>
<evidence type="ECO:0000313" key="4">
    <source>
        <dbReference type="Proteomes" id="UP000887575"/>
    </source>
</evidence>
<feature type="region of interest" description="Disordered" evidence="2">
    <location>
        <begin position="30"/>
        <end position="66"/>
    </location>
</feature>